<dbReference type="EMBL" id="FNSO01000004">
    <property type="protein sequence ID" value="SEC61109.1"/>
    <property type="molecule type" value="Genomic_DNA"/>
</dbReference>
<protein>
    <submittedName>
        <fullName evidence="3">Diaminopimelate epimerase</fullName>
    </submittedName>
</protein>
<dbReference type="STRING" id="208445.SAMN04489727_4392"/>
<keyword evidence="2" id="KW-0413">Isomerase</keyword>
<dbReference type="Pfam" id="PF01678">
    <property type="entry name" value="DAP_epimerase"/>
    <property type="match status" value="2"/>
</dbReference>
<dbReference type="PANTHER" id="PTHR31689">
    <property type="entry name" value="DIAMINOPIMELATE EPIMERASE, CHLOROPLASTIC"/>
    <property type="match status" value="1"/>
</dbReference>
<evidence type="ECO:0000313" key="4">
    <source>
        <dbReference type="Proteomes" id="UP000199622"/>
    </source>
</evidence>
<name>A0A1H4TXH0_9PSEU</name>
<dbReference type="GO" id="GO:0008837">
    <property type="term" value="F:diaminopimelate epimerase activity"/>
    <property type="evidence" value="ECO:0007669"/>
    <property type="project" value="InterPro"/>
</dbReference>
<organism evidence="3 4">
    <name type="scientific">Amycolatopsis tolypomycina</name>
    <dbReference type="NCBI Taxonomy" id="208445"/>
    <lineage>
        <taxon>Bacteria</taxon>
        <taxon>Bacillati</taxon>
        <taxon>Actinomycetota</taxon>
        <taxon>Actinomycetes</taxon>
        <taxon>Pseudonocardiales</taxon>
        <taxon>Pseudonocardiaceae</taxon>
        <taxon>Amycolatopsis</taxon>
    </lineage>
</organism>
<evidence type="ECO:0000256" key="1">
    <source>
        <dbReference type="ARBA" id="ARBA00010219"/>
    </source>
</evidence>
<evidence type="ECO:0000256" key="2">
    <source>
        <dbReference type="ARBA" id="ARBA00023235"/>
    </source>
</evidence>
<dbReference type="Gene3D" id="3.10.310.10">
    <property type="entry name" value="Diaminopimelate Epimerase, Chain A, domain 1"/>
    <property type="match status" value="2"/>
</dbReference>
<comment type="similarity">
    <text evidence="1">Belongs to the diaminopimelate epimerase family.</text>
</comment>
<dbReference type="InterPro" id="IPR001653">
    <property type="entry name" value="DAP_epimerase_DapF"/>
</dbReference>
<accession>A0A1H4TXH0</accession>
<dbReference type="PANTHER" id="PTHR31689:SF0">
    <property type="entry name" value="DIAMINOPIMELATE EPIMERASE"/>
    <property type="match status" value="1"/>
</dbReference>
<keyword evidence="4" id="KW-1185">Reference proteome</keyword>
<dbReference type="GO" id="GO:0009089">
    <property type="term" value="P:lysine biosynthetic process via diaminopimelate"/>
    <property type="evidence" value="ECO:0007669"/>
    <property type="project" value="InterPro"/>
</dbReference>
<sequence>MSPPAVDRGPRYAKGFCGGNDFVLLIDPDDDVRLTGNAVRGLCDRYRGLGGDGVLRLVRTEFADPALAADAEWYMDCRNPDGTVAPMCGPGLGLIARYLLDAGLIAPGEVWIGTQVGAKRTVIDDAGTTSVELLPPEFLGSSSVRLGGREYPGSVISLGNLHLVCFVTAPVETLDFSAEPVLADGFGAADLDITWANVLADGRLRTRVYEPGTGEMRSCGTAVCAAAAARQRAAGAWGTTVVDTDAGPLSVTLRGHGKTVFTGSASVAALGTLDAGWITSLDKEFQ</sequence>
<gene>
    <name evidence="3" type="ORF">SAMN04489727_4392</name>
</gene>
<evidence type="ECO:0000313" key="3">
    <source>
        <dbReference type="EMBL" id="SEC61109.1"/>
    </source>
</evidence>
<reference evidence="4" key="1">
    <citation type="submission" date="2016-10" db="EMBL/GenBank/DDBJ databases">
        <authorList>
            <person name="Varghese N."/>
            <person name="Submissions S."/>
        </authorList>
    </citation>
    <scope>NUCLEOTIDE SEQUENCE [LARGE SCALE GENOMIC DNA]</scope>
    <source>
        <strain evidence="4">DSM 44544</strain>
    </source>
</reference>
<dbReference type="RefSeq" id="WP_167384675.1">
    <property type="nucleotide sequence ID" value="NZ_FNSO01000004.1"/>
</dbReference>
<dbReference type="Proteomes" id="UP000199622">
    <property type="component" value="Unassembled WGS sequence"/>
</dbReference>
<proteinExistence type="inferred from homology"/>
<dbReference type="AlphaFoldDB" id="A0A1H4TXH0"/>
<dbReference type="SUPFAM" id="SSF54506">
    <property type="entry name" value="Diaminopimelate epimerase-like"/>
    <property type="match status" value="2"/>
</dbReference>
<dbReference type="GO" id="GO:0005829">
    <property type="term" value="C:cytosol"/>
    <property type="evidence" value="ECO:0007669"/>
    <property type="project" value="TreeGrafter"/>
</dbReference>